<protein>
    <submittedName>
        <fullName evidence="2">Uncharacterized protein</fullName>
    </submittedName>
</protein>
<proteinExistence type="predicted"/>
<evidence type="ECO:0000313" key="3">
    <source>
        <dbReference type="Proteomes" id="UP001157910"/>
    </source>
</evidence>
<sequence>MSSSRKPAPAREPLDINLDCKEYVLSGDPDKMYS</sequence>
<name>A0ABY1QZ38_9SPHN</name>
<comment type="caution">
    <text evidence="2">The sequence shown here is derived from an EMBL/GenBank/DDBJ whole genome shotgun (WGS) entry which is preliminary data.</text>
</comment>
<dbReference type="Proteomes" id="UP001157910">
    <property type="component" value="Unassembled WGS sequence"/>
</dbReference>
<gene>
    <name evidence="1" type="ORF">SAMN06296065_1191</name>
    <name evidence="2" type="ORF">SAMN06296065_1424</name>
</gene>
<evidence type="ECO:0000313" key="2">
    <source>
        <dbReference type="EMBL" id="SMP83170.1"/>
    </source>
</evidence>
<reference evidence="2 3" key="1">
    <citation type="submission" date="2017-05" db="EMBL/GenBank/DDBJ databases">
        <authorList>
            <person name="Varghese N."/>
            <person name="Submissions S."/>
        </authorList>
    </citation>
    <scope>NUCLEOTIDE SEQUENCE [LARGE SCALE GENOMIC DNA]</scope>
    <source>
        <strain evidence="2 3">SM16</strain>
    </source>
</reference>
<keyword evidence="3" id="KW-1185">Reference proteome</keyword>
<dbReference type="EMBL" id="FXUI01000042">
    <property type="protein sequence ID" value="SMP83170.1"/>
    <property type="molecule type" value="Genomic_DNA"/>
</dbReference>
<dbReference type="EMBL" id="FXUI01000019">
    <property type="protein sequence ID" value="SMP81709.1"/>
    <property type="molecule type" value="Genomic_DNA"/>
</dbReference>
<feature type="non-terminal residue" evidence="2">
    <location>
        <position position="34"/>
    </location>
</feature>
<accession>A0ABY1QZ38</accession>
<organism evidence="2 3">
    <name type="scientific">Novosphingobium panipatense</name>
    <dbReference type="NCBI Taxonomy" id="428991"/>
    <lineage>
        <taxon>Bacteria</taxon>
        <taxon>Pseudomonadati</taxon>
        <taxon>Pseudomonadota</taxon>
        <taxon>Alphaproteobacteria</taxon>
        <taxon>Sphingomonadales</taxon>
        <taxon>Sphingomonadaceae</taxon>
        <taxon>Novosphingobium</taxon>
    </lineage>
</organism>
<evidence type="ECO:0000313" key="1">
    <source>
        <dbReference type="EMBL" id="SMP81709.1"/>
    </source>
</evidence>